<organism evidence="1 2">
    <name type="scientific">Vitis vinifera</name>
    <name type="common">Grape</name>
    <dbReference type="NCBI Taxonomy" id="29760"/>
    <lineage>
        <taxon>Eukaryota</taxon>
        <taxon>Viridiplantae</taxon>
        <taxon>Streptophyta</taxon>
        <taxon>Embryophyta</taxon>
        <taxon>Tracheophyta</taxon>
        <taxon>Spermatophyta</taxon>
        <taxon>Magnoliopsida</taxon>
        <taxon>eudicotyledons</taxon>
        <taxon>Gunneridae</taxon>
        <taxon>Pentapetalae</taxon>
        <taxon>rosids</taxon>
        <taxon>Vitales</taxon>
        <taxon>Vitaceae</taxon>
        <taxon>Viteae</taxon>
        <taxon>Vitis</taxon>
    </lineage>
</organism>
<dbReference type="PaxDb" id="29760-VIT_11s0016g05830.t01"/>
<dbReference type="Proteomes" id="UP000009183">
    <property type="component" value="Chromosome 11"/>
</dbReference>
<keyword evidence="2" id="KW-1185">Reference proteome</keyword>
<name>F6HHB2_VITVI</name>
<dbReference type="InParanoid" id="F6HHB2"/>
<dbReference type="AlphaFoldDB" id="F6HHB2"/>
<protein>
    <submittedName>
        <fullName evidence="1">Uncharacterized protein</fullName>
    </submittedName>
</protein>
<sequence length="53" mass="6241">MSINFMFHFSEFLVARLMDAWKKDVNHHPSLNSLSSSFYLLSLSLFLYSFFSS</sequence>
<evidence type="ECO:0000313" key="1">
    <source>
        <dbReference type="EMBL" id="CCB51608.1"/>
    </source>
</evidence>
<proteinExistence type="predicted"/>
<dbReference type="EMBL" id="FN595756">
    <property type="protein sequence ID" value="CCB51608.1"/>
    <property type="molecule type" value="Genomic_DNA"/>
</dbReference>
<reference evidence="2" key="1">
    <citation type="journal article" date="2007" name="Nature">
        <title>The grapevine genome sequence suggests ancestral hexaploidization in major angiosperm phyla.</title>
        <authorList>
            <consortium name="The French-Italian Public Consortium for Grapevine Genome Characterization."/>
            <person name="Jaillon O."/>
            <person name="Aury J.-M."/>
            <person name="Noel B."/>
            <person name="Policriti A."/>
            <person name="Clepet C."/>
            <person name="Casagrande A."/>
            <person name="Choisne N."/>
            <person name="Aubourg S."/>
            <person name="Vitulo N."/>
            <person name="Jubin C."/>
            <person name="Vezzi A."/>
            <person name="Legeai F."/>
            <person name="Hugueney P."/>
            <person name="Dasilva C."/>
            <person name="Horner D."/>
            <person name="Mica E."/>
            <person name="Jublot D."/>
            <person name="Poulain J."/>
            <person name="Bruyere C."/>
            <person name="Billault A."/>
            <person name="Segurens B."/>
            <person name="Gouyvenoux M."/>
            <person name="Ugarte E."/>
            <person name="Cattonaro F."/>
            <person name="Anthouard V."/>
            <person name="Vico V."/>
            <person name="Del Fabbro C."/>
            <person name="Alaux M."/>
            <person name="Di Gaspero G."/>
            <person name="Dumas V."/>
            <person name="Felice N."/>
            <person name="Paillard S."/>
            <person name="Juman I."/>
            <person name="Moroldo M."/>
            <person name="Scalabrin S."/>
            <person name="Canaguier A."/>
            <person name="Le Clainche I."/>
            <person name="Malacrida G."/>
            <person name="Durand E."/>
            <person name="Pesole G."/>
            <person name="Laucou V."/>
            <person name="Chatelet P."/>
            <person name="Merdinoglu D."/>
            <person name="Delledonne M."/>
            <person name="Pezzotti M."/>
            <person name="Lecharny A."/>
            <person name="Scarpelli C."/>
            <person name="Artiguenave F."/>
            <person name="Pe M.E."/>
            <person name="Valle G."/>
            <person name="Morgante M."/>
            <person name="Caboche M."/>
            <person name="Adam-Blondon A.-F."/>
            <person name="Weissenbach J."/>
            <person name="Quetier F."/>
            <person name="Wincker P."/>
        </authorList>
    </citation>
    <scope>NUCLEOTIDE SEQUENCE [LARGE SCALE GENOMIC DNA]</scope>
    <source>
        <strain evidence="2">cv. Pinot noir / PN40024</strain>
    </source>
</reference>
<evidence type="ECO:0000313" key="2">
    <source>
        <dbReference type="Proteomes" id="UP000009183"/>
    </source>
</evidence>
<accession>F6HHB2</accession>
<dbReference type="HOGENOM" id="CLU_3072591_0_0_1"/>
<dbReference type="STRING" id="29760.F6HHB2"/>
<gene>
    <name evidence="1" type="ordered locus">VIT_11s0016g05830</name>
</gene>